<keyword evidence="3" id="KW-1185">Reference proteome</keyword>
<comment type="caution">
    <text evidence="2">The sequence shown here is derived from an EMBL/GenBank/DDBJ whole genome shotgun (WGS) entry which is preliminary data.</text>
</comment>
<feature type="compositionally biased region" description="Polar residues" evidence="1">
    <location>
        <begin position="61"/>
        <end position="72"/>
    </location>
</feature>
<name>A0A9D4D9M1_DREPO</name>
<reference evidence="2" key="1">
    <citation type="journal article" date="2019" name="bioRxiv">
        <title>The Genome of the Zebra Mussel, Dreissena polymorpha: A Resource for Invasive Species Research.</title>
        <authorList>
            <person name="McCartney M.A."/>
            <person name="Auch B."/>
            <person name="Kono T."/>
            <person name="Mallez S."/>
            <person name="Zhang Y."/>
            <person name="Obille A."/>
            <person name="Becker A."/>
            <person name="Abrahante J.E."/>
            <person name="Garbe J."/>
            <person name="Badalamenti J.P."/>
            <person name="Herman A."/>
            <person name="Mangelson H."/>
            <person name="Liachko I."/>
            <person name="Sullivan S."/>
            <person name="Sone E.D."/>
            <person name="Koren S."/>
            <person name="Silverstein K.A.T."/>
            <person name="Beckman K.B."/>
            <person name="Gohl D.M."/>
        </authorList>
    </citation>
    <scope>NUCLEOTIDE SEQUENCE</scope>
    <source>
        <strain evidence="2">Duluth1</strain>
        <tissue evidence="2">Whole animal</tissue>
    </source>
</reference>
<gene>
    <name evidence="2" type="ORF">DPMN_047854</name>
</gene>
<reference evidence="2" key="2">
    <citation type="submission" date="2020-11" db="EMBL/GenBank/DDBJ databases">
        <authorList>
            <person name="McCartney M.A."/>
            <person name="Auch B."/>
            <person name="Kono T."/>
            <person name="Mallez S."/>
            <person name="Becker A."/>
            <person name="Gohl D.M."/>
            <person name="Silverstein K.A.T."/>
            <person name="Koren S."/>
            <person name="Bechman K.B."/>
            <person name="Herman A."/>
            <person name="Abrahante J.E."/>
            <person name="Garbe J."/>
        </authorList>
    </citation>
    <scope>NUCLEOTIDE SEQUENCE</scope>
    <source>
        <strain evidence="2">Duluth1</strain>
        <tissue evidence="2">Whole animal</tissue>
    </source>
</reference>
<evidence type="ECO:0000313" key="2">
    <source>
        <dbReference type="EMBL" id="KAH3741135.1"/>
    </source>
</evidence>
<dbReference type="EMBL" id="JAIWYP010000011">
    <property type="protein sequence ID" value="KAH3741135.1"/>
    <property type="molecule type" value="Genomic_DNA"/>
</dbReference>
<feature type="region of interest" description="Disordered" evidence="1">
    <location>
        <begin position="1"/>
        <end position="72"/>
    </location>
</feature>
<accession>A0A9D4D9M1</accession>
<evidence type="ECO:0000313" key="3">
    <source>
        <dbReference type="Proteomes" id="UP000828390"/>
    </source>
</evidence>
<protein>
    <submittedName>
        <fullName evidence="2">Uncharacterized protein</fullName>
    </submittedName>
</protein>
<dbReference type="AlphaFoldDB" id="A0A9D4D9M1"/>
<sequence>MGSVDKAMAKRERDVHRRAENFRRRKEREEQDRVAREEKAILQTSESEQESGNDNEAFGEPSSNITSNRTKR</sequence>
<evidence type="ECO:0000256" key="1">
    <source>
        <dbReference type="SAM" id="MobiDB-lite"/>
    </source>
</evidence>
<organism evidence="2 3">
    <name type="scientific">Dreissena polymorpha</name>
    <name type="common">Zebra mussel</name>
    <name type="synonym">Mytilus polymorpha</name>
    <dbReference type="NCBI Taxonomy" id="45954"/>
    <lineage>
        <taxon>Eukaryota</taxon>
        <taxon>Metazoa</taxon>
        <taxon>Spiralia</taxon>
        <taxon>Lophotrochozoa</taxon>
        <taxon>Mollusca</taxon>
        <taxon>Bivalvia</taxon>
        <taxon>Autobranchia</taxon>
        <taxon>Heteroconchia</taxon>
        <taxon>Euheterodonta</taxon>
        <taxon>Imparidentia</taxon>
        <taxon>Neoheterodontei</taxon>
        <taxon>Myida</taxon>
        <taxon>Dreissenoidea</taxon>
        <taxon>Dreissenidae</taxon>
        <taxon>Dreissena</taxon>
    </lineage>
</organism>
<feature type="compositionally biased region" description="Basic and acidic residues" evidence="1">
    <location>
        <begin position="7"/>
        <end position="40"/>
    </location>
</feature>
<proteinExistence type="predicted"/>
<dbReference type="Proteomes" id="UP000828390">
    <property type="component" value="Unassembled WGS sequence"/>
</dbReference>